<dbReference type="EMBL" id="FXAM01000001">
    <property type="protein sequence ID" value="SMF96401.1"/>
    <property type="molecule type" value="Genomic_DNA"/>
</dbReference>
<proteinExistence type="predicted"/>
<evidence type="ECO:0000313" key="3">
    <source>
        <dbReference type="Proteomes" id="UP000192923"/>
    </source>
</evidence>
<name>A0A1Y6D1B2_9GAMM</name>
<sequence length="282" mass="30994">MKPWLVGWALVLALDWDAAEARSLRGKRLKSTPDTAATDSGDRKKTDSLAIEADESVAEQVNDPASFLREISLDTRIEHGTGPDPTTLELTPTLALPLGQRFRFESGIPVLLNGPGDRNDIEPGDLYGSLAYIFASTRSANYLADLRIDFPTGNLPFNAGQDVALWHVGLGAVGYAFQEFGFLLVSKLEYQRSIPRGRGDARIADLLGNLALVYLWSDTAYLRGEFTLTLNERAGWRNAGLFAVEAGWVFFDHYSVALGYEFDAWGSPELRNAANLALGYLF</sequence>
<gene>
    <name evidence="2" type="ORF">SAMN02949497_3797</name>
</gene>
<keyword evidence="3" id="KW-1185">Reference proteome</keyword>
<organism evidence="2 3">
    <name type="scientific">Methylomagnum ishizawai</name>
    <dbReference type="NCBI Taxonomy" id="1760988"/>
    <lineage>
        <taxon>Bacteria</taxon>
        <taxon>Pseudomonadati</taxon>
        <taxon>Pseudomonadota</taxon>
        <taxon>Gammaproteobacteria</taxon>
        <taxon>Methylococcales</taxon>
        <taxon>Methylococcaceae</taxon>
        <taxon>Methylomagnum</taxon>
    </lineage>
</organism>
<evidence type="ECO:0000256" key="1">
    <source>
        <dbReference type="SAM" id="MobiDB-lite"/>
    </source>
</evidence>
<dbReference type="Proteomes" id="UP000192923">
    <property type="component" value="Unassembled WGS sequence"/>
</dbReference>
<dbReference type="STRING" id="1760988.SAMN02949497_3797"/>
<dbReference type="OrthoDB" id="9775296at2"/>
<accession>A0A1Y6D1B2</accession>
<reference evidence="2 3" key="1">
    <citation type="submission" date="2016-12" db="EMBL/GenBank/DDBJ databases">
        <authorList>
            <person name="Song W.-J."/>
            <person name="Kurnit D.M."/>
        </authorList>
    </citation>
    <scope>NUCLEOTIDE SEQUENCE [LARGE SCALE GENOMIC DNA]</scope>
    <source>
        <strain evidence="2 3">175</strain>
    </source>
</reference>
<feature type="region of interest" description="Disordered" evidence="1">
    <location>
        <begin position="25"/>
        <end position="46"/>
    </location>
</feature>
<dbReference type="RefSeq" id="WP_085215293.1">
    <property type="nucleotide sequence ID" value="NZ_FXAM01000001.1"/>
</dbReference>
<evidence type="ECO:0000313" key="2">
    <source>
        <dbReference type="EMBL" id="SMF96401.1"/>
    </source>
</evidence>
<protein>
    <submittedName>
        <fullName evidence="2">Uncharacterized protein</fullName>
    </submittedName>
</protein>
<dbReference type="AlphaFoldDB" id="A0A1Y6D1B2"/>